<feature type="transmembrane region" description="Helical" evidence="1">
    <location>
        <begin position="6"/>
        <end position="25"/>
    </location>
</feature>
<keyword evidence="1" id="KW-0472">Membrane</keyword>
<sequence>MWCLVNAFLIGGISIIIFLTLQKALKISGKSPIHLKYWDQCFQQNKVLLILGVFLTTAAIYLVFTFIQADKIKCRDGFLCGGAFGD</sequence>
<keyword evidence="1" id="KW-1133">Transmembrane helix</keyword>
<reference evidence="2" key="1">
    <citation type="journal article" date="2019" name="Philos. Trans. R. Soc. Lond., B, Biol. Sci.">
        <title>Targeted metagenomic recovery of four divergent viruses reveals shared and distinctive characteristics of giant viruses of marine eukaryotes.</title>
        <authorList>
            <person name="Needham D.M."/>
            <person name="Poirier C."/>
            <person name="Hehenberger E."/>
            <person name="Jimenez V."/>
            <person name="Swalwell J.E."/>
            <person name="Santoro A.E."/>
            <person name="Worden A.Z."/>
        </authorList>
    </citation>
    <scope>NUCLEOTIDE SEQUENCE</scope>
    <source>
        <strain evidence="2">OPacV-662</strain>
    </source>
</reference>
<evidence type="ECO:0000313" key="2">
    <source>
        <dbReference type="EMBL" id="QFG73875.1"/>
    </source>
</evidence>
<proteinExistence type="predicted"/>
<organism evidence="2">
    <name type="scientific">Megaviridae environmental sample</name>
    <dbReference type="NCBI Taxonomy" id="1737588"/>
    <lineage>
        <taxon>Viruses</taxon>
        <taxon>Varidnaviria</taxon>
        <taxon>Bamfordvirae</taxon>
        <taxon>Nucleocytoviricota</taxon>
        <taxon>Megaviricetes</taxon>
        <taxon>Imitervirales</taxon>
        <taxon>Mimiviridae</taxon>
        <taxon>environmental samples</taxon>
    </lineage>
</organism>
<dbReference type="EMBL" id="MN448274">
    <property type="protein sequence ID" value="QFG73875.1"/>
    <property type="molecule type" value="Genomic_DNA"/>
</dbReference>
<feature type="transmembrane region" description="Helical" evidence="1">
    <location>
        <begin position="46"/>
        <end position="67"/>
    </location>
</feature>
<protein>
    <submittedName>
        <fullName evidence="2">Uncharacterized protein</fullName>
    </submittedName>
</protein>
<evidence type="ECO:0000256" key="1">
    <source>
        <dbReference type="SAM" id="Phobius"/>
    </source>
</evidence>
<keyword evidence="1" id="KW-0812">Transmembrane</keyword>
<accession>A0A5J6VI52</accession>
<name>A0A5J6VI52_9VIRU</name>